<dbReference type="Pfam" id="PF11093">
    <property type="entry name" value="Mitochondr_Som1"/>
    <property type="match status" value="1"/>
</dbReference>
<evidence type="ECO:0000313" key="2">
    <source>
        <dbReference type="Proteomes" id="UP000054279"/>
    </source>
</evidence>
<protein>
    <submittedName>
        <fullName evidence="1">Uncharacterized protein</fullName>
    </submittedName>
</protein>
<dbReference type="AlphaFoldDB" id="A0A0C9UK72"/>
<keyword evidence="2" id="KW-1185">Reference proteome</keyword>
<organism evidence="1 2">
    <name type="scientific">Sphaerobolus stellatus (strain SS14)</name>
    <dbReference type="NCBI Taxonomy" id="990650"/>
    <lineage>
        <taxon>Eukaryota</taxon>
        <taxon>Fungi</taxon>
        <taxon>Dikarya</taxon>
        <taxon>Basidiomycota</taxon>
        <taxon>Agaricomycotina</taxon>
        <taxon>Agaricomycetes</taxon>
        <taxon>Phallomycetidae</taxon>
        <taxon>Geastrales</taxon>
        <taxon>Sphaerobolaceae</taxon>
        <taxon>Sphaerobolus</taxon>
    </lineage>
</organism>
<evidence type="ECO:0000313" key="1">
    <source>
        <dbReference type="EMBL" id="KIJ35269.1"/>
    </source>
</evidence>
<dbReference type="EMBL" id="KN837190">
    <property type="protein sequence ID" value="KIJ35269.1"/>
    <property type="molecule type" value="Genomic_DNA"/>
</dbReference>
<dbReference type="Proteomes" id="UP000054279">
    <property type="component" value="Unassembled WGS sequence"/>
</dbReference>
<dbReference type="InterPro" id="IPR024645">
    <property type="entry name" value="Mitochondr_Som1"/>
</dbReference>
<dbReference type="GO" id="GO:0042720">
    <property type="term" value="C:mitochondrial inner membrane peptidase complex"/>
    <property type="evidence" value="ECO:0007669"/>
    <property type="project" value="InterPro"/>
</dbReference>
<name>A0A0C9UK72_SPHS4</name>
<reference evidence="1 2" key="1">
    <citation type="submission" date="2014-06" db="EMBL/GenBank/DDBJ databases">
        <title>Evolutionary Origins and Diversification of the Mycorrhizal Mutualists.</title>
        <authorList>
            <consortium name="DOE Joint Genome Institute"/>
            <consortium name="Mycorrhizal Genomics Consortium"/>
            <person name="Kohler A."/>
            <person name="Kuo A."/>
            <person name="Nagy L.G."/>
            <person name="Floudas D."/>
            <person name="Copeland A."/>
            <person name="Barry K.W."/>
            <person name="Cichocki N."/>
            <person name="Veneault-Fourrey C."/>
            <person name="LaButti K."/>
            <person name="Lindquist E.A."/>
            <person name="Lipzen A."/>
            <person name="Lundell T."/>
            <person name="Morin E."/>
            <person name="Murat C."/>
            <person name="Riley R."/>
            <person name="Ohm R."/>
            <person name="Sun H."/>
            <person name="Tunlid A."/>
            <person name="Henrissat B."/>
            <person name="Grigoriev I.V."/>
            <person name="Hibbett D.S."/>
            <person name="Martin F."/>
        </authorList>
    </citation>
    <scope>NUCLEOTIDE SEQUENCE [LARGE SCALE GENOMIC DNA]</scope>
    <source>
        <strain evidence="1 2">SS14</strain>
    </source>
</reference>
<gene>
    <name evidence="1" type="ORF">M422DRAFT_262435</name>
</gene>
<accession>A0A0C9UK72</accession>
<dbReference type="OrthoDB" id="3983163at2759"/>
<dbReference type="HOGENOM" id="CLU_175714_0_0_1"/>
<sequence>MADSKKGDAGCVLYEIEQFICNYDGTKVVGRVHCYPVPRIFRQCPGRPVVEITALSQIDSATGELTLPENFDNLPKGKLWQDITSHADANKTS</sequence>
<proteinExistence type="predicted"/>